<dbReference type="InterPro" id="IPR022398">
    <property type="entry name" value="Peptidase_S8_His-AS"/>
</dbReference>
<keyword evidence="9" id="KW-0325">Glycoprotein</keyword>
<dbReference type="STRING" id="27835.A0A0N4YHK3"/>
<evidence type="ECO:0000256" key="1">
    <source>
        <dbReference type="ARBA" id="ARBA00005325"/>
    </source>
</evidence>
<accession>A0A0N4YHK3</accession>
<keyword evidence="6" id="KW-0720">Serine protease</keyword>
<evidence type="ECO:0000256" key="2">
    <source>
        <dbReference type="ARBA" id="ARBA00022670"/>
    </source>
</evidence>
<dbReference type="InterPro" id="IPR036852">
    <property type="entry name" value="Peptidase_S8/S53_dom_sf"/>
</dbReference>
<feature type="chain" id="PRO_5043125700" evidence="11">
    <location>
        <begin position="21"/>
        <end position="576"/>
    </location>
</feature>
<dbReference type="GO" id="GO:0000139">
    <property type="term" value="C:Golgi membrane"/>
    <property type="evidence" value="ECO:0007669"/>
    <property type="project" value="TreeGrafter"/>
</dbReference>
<keyword evidence="7" id="KW-0106">Calcium</keyword>
<keyword evidence="5" id="KW-0378">Hydrolase</keyword>
<dbReference type="EMBL" id="UYSL01022155">
    <property type="protein sequence ID" value="VDL79940.1"/>
    <property type="molecule type" value="Genomic_DNA"/>
</dbReference>
<feature type="domain" description="P/Homo B" evidence="12">
    <location>
        <begin position="421"/>
        <end position="565"/>
    </location>
</feature>
<dbReference type="InterPro" id="IPR008979">
    <property type="entry name" value="Galactose-bd-like_sf"/>
</dbReference>
<evidence type="ECO:0000256" key="3">
    <source>
        <dbReference type="ARBA" id="ARBA00022685"/>
    </source>
</evidence>
<name>A0A0N4YHK3_NIPBR</name>
<dbReference type="OMA" id="MEGNQCG"/>
<dbReference type="WBParaSite" id="NBR_0001634401-mRNA-1">
    <property type="protein sequence ID" value="NBR_0001634401-mRNA-1"/>
    <property type="gene ID" value="NBR_0001634401"/>
</dbReference>
<evidence type="ECO:0000313" key="13">
    <source>
        <dbReference type="EMBL" id="VDL79940.1"/>
    </source>
</evidence>
<keyword evidence="8" id="KW-0865">Zymogen</keyword>
<dbReference type="GO" id="GO:0004252">
    <property type="term" value="F:serine-type endopeptidase activity"/>
    <property type="evidence" value="ECO:0007669"/>
    <property type="project" value="InterPro"/>
</dbReference>
<dbReference type="GO" id="GO:0005802">
    <property type="term" value="C:trans-Golgi network"/>
    <property type="evidence" value="ECO:0007669"/>
    <property type="project" value="TreeGrafter"/>
</dbReference>
<dbReference type="Gene3D" id="2.60.120.260">
    <property type="entry name" value="Galactose-binding domain-like"/>
    <property type="match status" value="1"/>
</dbReference>
<proteinExistence type="inferred from homology"/>
<dbReference type="Gene3D" id="3.30.70.850">
    <property type="entry name" value="Peptidase S8, pro-domain"/>
    <property type="match status" value="1"/>
</dbReference>
<dbReference type="SUPFAM" id="SSF52743">
    <property type="entry name" value="Subtilisin-like"/>
    <property type="match status" value="1"/>
</dbReference>
<dbReference type="PRINTS" id="PR00723">
    <property type="entry name" value="SUBTILISIN"/>
</dbReference>
<evidence type="ECO:0000256" key="4">
    <source>
        <dbReference type="ARBA" id="ARBA00022729"/>
    </source>
</evidence>
<feature type="signal peptide" evidence="11">
    <location>
        <begin position="1"/>
        <end position="20"/>
    </location>
</feature>
<gene>
    <name evidence="13" type="ORF">NBR_LOCUS16345</name>
</gene>
<dbReference type="SUPFAM" id="SSF49785">
    <property type="entry name" value="Galactose-binding domain-like"/>
    <property type="match status" value="1"/>
</dbReference>
<dbReference type="InterPro" id="IPR034182">
    <property type="entry name" value="Kexin/furin"/>
</dbReference>
<evidence type="ECO:0000256" key="5">
    <source>
        <dbReference type="ARBA" id="ARBA00022801"/>
    </source>
</evidence>
<dbReference type="Gene3D" id="3.40.50.200">
    <property type="entry name" value="Peptidase S8/S53 domain"/>
    <property type="match status" value="1"/>
</dbReference>
<dbReference type="Pfam" id="PF00082">
    <property type="entry name" value="Peptidase_S8"/>
    <property type="match status" value="1"/>
</dbReference>
<dbReference type="Pfam" id="PF16470">
    <property type="entry name" value="S8_pro-domain"/>
    <property type="match status" value="1"/>
</dbReference>
<evidence type="ECO:0000256" key="9">
    <source>
        <dbReference type="ARBA" id="ARBA00023180"/>
    </source>
</evidence>
<dbReference type="PANTHER" id="PTHR42884:SF33">
    <property type="entry name" value="ENDOPROTEASE AEX-5"/>
    <property type="match status" value="1"/>
</dbReference>
<dbReference type="CDD" id="cd04059">
    <property type="entry name" value="Peptidases_S8_Protein_convertases_Kexins_Furin-like"/>
    <property type="match status" value="1"/>
</dbReference>
<dbReference type="PROSITE" id="PS51892">
    <property type="entry name" value="SUBTILASE"/>
    <property type="match status" value="1"/>
</dbReference>
<keyword evidence="4 11" id="KW-0732">Signal</keyword>
<keyword evidence="2" id="KW-0645">Protease</keyword>
<dbReference type="PANTHER" id="PTHR42884">
    <property type="entry name" value="PROPROTEIN CONVERTASE SUBTILISIN/KEXIN-RELATED"/>
    <property type="match status" value="1"/>
</dbReference>
<keyword evidence="14" id="KW-1185">Reference proteome</keyword>
<comment type="caution">
    <text evidence="10">Lacks conserved residue(s) required for the propagation of feature annotation.</text>
</comment>
<dbReference type="PROSITE" id="PS00137">
    <property type="entry name" value="SUBTILASE_HIS"/>
    <property type="match status" value="1"/>
</dbReference>
<sequence>MNYLLVILLLLLHLPCQSSASSFDPHLSDIVGELLDVEKVPRYWPKANDADWFAVELDAPTWHQVQGIAHKAGFDVEGRLQSFKNVYIASRKGRRKRSTGAIIEELISLKEVQWAEQLTPLYREKKSLVFSDPMYEQQMQSWSAPPEMHIAEAWAEGHEDLRDAFKAEISHSFVRMDTAPKKEERTHGTRCAGIIAMAANNSKCGVGVAYRSTLGGLTVFAENQFLNDAIEGDALAFKADEIDIFSVSWGPKDDGRSAERPGSLAQKALEFGALHGRKGLGSLYVWASGNGGLEDDDCSMDGYASNMHTMTFGVATSSGIPPWYAEGCSAVIASVTTDVGGECTTFAGSSAAAPLAAGILALALEANPALSQRDIQHLVVHTSNSDHLQSSSPAYWLTNRAGLHFSRQFGFGVLDAQKLVRFAKTWKSVGPLASCSRQLTVTNGTFGAESPVQVDLPFEGCAHTSGEVNWMERLRLEVTIEHPRRGLISLFLTSPAGTTIQLLHPRKNDDSADGLSRWPFVSVAQWGENPRGIWRIEVHSMAHKDVNAVGVLKSAVLTVQGTRDDPMKENGFLRPR</sequence>
<dbReference type="Proteomes" id="UP000271162">
    <property type="component" value="Unassembled WGS sequence"/>
</dbReference>
<dbReference type="GO" id="GO:0016485">
    <property type="term" value="P:protein processing"/>
    <property type="evidence" value="ECO:0007669"/>
    <property type="project" value="TreeGrafter"/>
</dbReference>
<evidence type="ECO:0000313" key="15">
    <source>
        <dbReference type="WBParaSite" id="NBR_0001634401-mRNA-1"/>
    </source>
</evidence>
<dbReference type="PROSITE" id="PS51829">
    <property type="entry name" value="P_HOMO_B"/>
    <property type="match status" value="1"/>
</dbReference>
<evidence type="ECO:0000256" key="11">
    <source>
        <dbReference type="SAM" id="SignalP"/>
    </source>
</evidence>
<comment type="similarity">
    <text evidence="1">Belongs to the peptidase S8 family. Furin subfamily.</text>
</comment>
<evidence type="ECO:0000313" key="14">
    <source>
        <dbReference type="Proteomes" id="UP000271162"/>
    </source>
</evidence>
<reference evidence="13 14" key="2">
    <citation type="submission" date="2018-11" db="EMBL/GenBank/DDBJ databases">
        <authorList>
            <consortium name="Pathogen Informatics"/>
        </authorList>
    </citation>
    <scope>NUCLEOTIDE SEQUENCE [LARGE SCALE GENOMIC DNA]</scope>
</reference>
<dbReference type="InterPro" id="IPR038466">
    <property type="entry name" value="S8_pro-domain_sf"/>
</dbReference>
<keyword evidence="3" id="KW-0165">Cleavage on pair of basic residues</keyword>
<dbReference type="InterPro" id="IPR000209">
    <property type="entry name" value="Peptidase_S8/S53_dom"/>
</dbReference>
<protein>
    <submittedName>
        <fullName evidence="15">Neuroendocrine convertase 1 (inferred by orthology to a human protein)</fullName>
    </submittedName>
</protein>
<reference evidence="15" key="1">
    <citation type="submission" date="2017-02" db="UniProtKB">
        <authorList>
            <consortium name="WormBaseParasite"/>
        </authorList>
    </citation>
    <scope>IDENTIFICATION</scope>
</reference>
<dbReference type="InterPro" id="IPR002884">
    <property type="entry name" value="P_dom"/>
</dbReference>
<evidence type="ECO:0000256" key="10">
    <source>
        <dbReference type="PROSITE-ProRule" id="PRU01240"/>
    </source>
</evidence>
<evidence type="ECO:0000259" key="12">
    <source>
        <dbReference type="PROSITE" id="PS51829"/>
    </source>
</evidence>
<dbReference type="FunFam" id="2.60.120.260:FF:000006">
    <property type="entry name" value="Proprotein convertase subtilisin/kexin type 5"/>
    <property type="match status" value="1"/>
</dbReference>
<dbReference type="AlphaFoldDB" id="A0A0N4YHK3"/>
<organism evidence="15">
    <name type="scientific">Nippostrongylus brasiliensis</name>
    <name type="common">Rat hookworm</name>
    <dbReference type="NCBI Taxonomy" id="27835"/>
    <lineage>
        <taxon>Eukaryota</taxon>
        <taxon>Metazoa</taxon>
        <taxon>Ecdysozoa</taxon>
        <taxon>Nematoda</taxon>
        <taxon>Chromadorea</taxon>
        <taxon>Rhabditida</taxon>
        <taxon>Rhabditina</taxon>
        <taxon>Rhabditomorpha</taxon>
        <taxon>Strongyloidea</taxon>
        <taxon>Heligmosomidae</taxon>
        <taxon>Nippostrongylus</taxon>
    </lineage>
</organism>
<evidence type="ECO:0000256" key="8">
    <source>
        <dbReference type="ARBA" id="ARBA00023145"/>
    </source>
</evidence>
<evidence type="ECO:0000256" key="6">
    <source>
        <dbReference type="ARBA" id="ARBA00022825"/>
    </source>
</evidence>
<evidence type="ECO:0000256" key="7">
    <source>
        <dbReference type="ARBA" id="ARBA00022837"/>
    </source>
</evidence>
<dbReference type="Pfam" id="PF01483">
    <property type="entry name" value="P_proprotein"/>
    <property type="match status" value="1"/>
</dbReference>
<dbReference type="InterPro" id="IPR015500">
    <property type="entry name" value="Peptidase_S8_subtilisin-rel"/>
</dbReference>
<dbReference type="InterPro" id="IPR032815">
    <property type="entry name" value="S8_pro-domain"/>
</dbReference>